<keyword evidence="4" id="KW-0233">DNA recombination</keyword>
<evidence type="ECO:0000256" key="2">
    <source>
        <dbReference type="ARBA" id="ARBA00022908"/>
    </source>
</evidence>
<reference evidence="7 8" key="1">
    <citation type="submission" date="2016-10" db="EMBL/GenBank/DDBJ databases">
        <authorList>
            <person name="de Groot N.N."/>
        </authorList>
    </citation>
    <scope>NUCLEOTIDE SEQUENCE [LARGE SCALE GENOMIC DNA]</scope>
    <source>
        <strain evidence="7 8">DSM 26424</strain>
    </source>
</reference>
<feature type="region of interest" description="Disordered" evidence="5">
    <location>
        <begin position="347"/>
        <end position="371"/>
    </location>
</feature>
<dbReference type="OrthoDB" id="7510934at2"/>
<dbReference type="Pfam" id="PF00589">
    <property type="entry name" value="Phage_integrase"/>
    <property type="match status" value="1"/>
</dbReference>
<dbReference type="AlphaFoldDB" id="A0A1G8V8W1"/>
<keyword evidence="3" id="KW-0238">DNA-binding</keyword>
<protein>
    <submittedName>
        <fullName evidence="7">Site-specific recombinase XerD</fullName>
    </submittedName>
</protein>
<dbReference type="SUPFAM" id="SSF56349">
    <property type="entry name" value="DNA breaking-rejoining enzymes"/>
    <property type="match status" value="1"/>
</dbReference>
<dbReference type="STRING" id="555512.SAMN04487993_10775"/>
<dbReference type="InterPro" id="IPR050090">
    <property type="entry name" value="Tyrosine_recombinase_XerCD"/>
</dbReference>
<evidence type="ECO:0000256" key="3">
    <source>
        <dbReference type="ARBA" id="ARBA00023125"/>
    </source>
</evidence>
<dbReference type="GO" id="GO:0015074">
    <property type="term" value="P:DNA integration"/>
    <property type="evidence" value="ECO:0007669"/>
    <property type="project" value="UniProtKB-KW"/>
</dbReference>
<evidence type="ECO:0000256" key="4">
    <source>
        <dbReference type="ARBA" id="ARBA00023172"/>
    </source>
</evidence>
<dbReference type="GO" id="GO:0003677">
    <property type="term" value="F:DNA binding"/>
    <property type="evidence" value="ECO:0007669"/>
    <property type="project" value="UniProtKB-KW"/>
</dbReference>
<keyword evidence="8" id="KW-1185">Reference proteome</keyword>
<dbReference type="InterPro" id="IPR002104">
    <property type="entry name" value="Integrase_catalytic"/>
</dbReference>
<dbReference type="PANTHER" id="PTHR30349:SF64">
    <property type="entry name" value="PROPHAGE INTEGRASE INTD-RELATED"/>
    <property type="match status" value="1"/>
</dbReference>
<name>A0A1G8V8W1_9RHOB</name>
<dbReference type="Gene3D" id="1.10.150.130">
    <property type="match status" value="1"/>
</dbReference>
<evidence type="ECO:0000313" key="8">
    <source>
        <dbReference type="Proteomes" id="UP000199093"/>
    </source>
</evidence>
<evidence type="ECO:0000256" key="5">
    <source>
        <dbReference type="SAM" id="MobiDB-lite"/>
    </source>
</evidence>
<evidence type="ECO:0000256" key="1">
    <source>
        <dbReference type="ARBA" id="ARBA00008857"/>
    </source>
</evidence>
<dbReference type="GO" id="GO:0006310">
    <property type="term" value="P:DNA recombination"/>
    <property type="evidence" value="ECO:0007669"/>
    <property type="project" value="UniProtKB-KW"/>
</dbReference>
<comment type="similarity">
    <text evidence="1">Belongs to the 'phage' integrase family.</text>
</comment>
<organism evidence="7 8">
    <name type="scientific">Salipiger marinus</name>
    <dbReference type="NCBI Taxonomy" id="555512"/>
    <lineage>
        <taxon>Bacteria</taxon>
        <taxon>Pseudomonadati</taxon>
        <taxon>Pseudomonadota</taxon>
        <taxon>Alphaproteobacteria</taxon>
        <taxon>Rhodobacterales</taxon>
        <taxon>Roseobacteraceae</taxon>
        <taxon>Salipiger</taxon>
    </lineage>
</organism>
<dbReference type="EMBL" id="FNEJ01000077">
    <property type="protein sequence ID" value="SDJ62443.1"/>
    <property type="molecule type" value="Genomic_DNA"/>
</dbReference>
<gene>
    <name evidence="7" type="ORF">SAMN04487993_10775</name>
</gene>
<dbReference type="InterPro" id="IPR010998">
    <property type="entry name" value="Integrase_recombinase_N"/>
</dbReference>
<dbReference type="Gene3D" id="1.10.443.10">
    <property type="entry name" value="Intergrase catalytic core"/>
    <property type="match status" value="1"/>
</dbReference>
<accession>A0A1G8V8W1</accession>
<evidence type="ECO:0000313" key="7">
    <source>
        <dbReference type="EMBL" id="SDJ62443.1"/>
    </source>
</evidence>
<feature type="domain" description="Tyr recombinase" evidence="6">
    <location>
        <begin position="191"/>
        <end position="341"/>
    </location>
</feature>
<dbReference type="PANTHER" id="PTHR30349">
    <property type="entry name" value="PHAGE INTEGRASE-RELATED"/>
    <property type="match status" value="1"/>
</dbReference>
<dbReference type="Proteomes" id="UP000199093">
    <property type="component" value="Unassembled WGS sequence"/>
</dbReference>
<evidence type="ECO:0000259" key="6">
    <source>
        <dbReference type="Pfam" id="PF00589"/>
    </source>
</evidence>
<sequence length="371" mass="41432">MRRTVQGNVKLKHLNRSGDWPSGNPRFYFRPKGQKGRALPDLPAHHPEWLEAYSAMLRDYDGSKPPPTVTHPTGSIGAALRAYLVSDHFLGLAQSTRGVWRRMIEDIESLYGRGRLADLRSRHIRQDLARLGPHPANNRLKVWRGFSRWCVDAGLIDADPARDVRKRAAPQTDGHKAWSREDVAAFRAHWPHDTAQRLAFELMHRTCASIGDACQLSPGMVRDGWLTYRRKKSGSEATCPFTVPGPDWFEADDHLAKCLAAAPRHMTFLVTRSGAARSHKAAAQWFSRACSDAGLAELSAHGIRKHRAAIFKENGATNEQRMAILGHETEAEATRYSRSADLRKIVSGTEVPTRSDPSSNSVELSKEIKGR</sequence>
<dbReference type="InterPro" id="IPR013762">
    <property type="entry name" value="Integrase-like_cat_sf"/>
</dbReference>
<dbReference type="InterPro" id="IPR011010">
    <property type="entry name" value="DNA_brk_join_enz"/>
</dbReference>
<keyword evidence="2" id="KW-0229">DNA integration</keyword>
<feature type="compositionally biased region" description="Polar residues" evidence="5">
    <location>
        <begin position="350"/>
        <end position="363"/>
    </location>
</feature>
<proteinExistence type="inferred from homology"/>
<dbReference type="RefSeq" id="WP_089852592.1">
    <property type="nucleotide sequence ID" value="NZ_FNEJ01000077.1"/>
</dbReference>